<proteinExistence type="predicted"/>
<sequence length="77" mass="8509">MFLVFYTNLASETVHEIVKTIAERDDTAPEQLEPPLSAVVDPDALTAVLRDTSGYVTFRYRGYIVTVGDDGTVTVEE</sequence>
<dbReference type="AlphaFoldDB" id="A0A6B0SVJ4"/>
<name>A0A6B0SVJ4_9EURY</name>
<dbReference type="Pfam" id="PF18545">
    <property type="entry name" value="HalOD1"/>
    <property type="match status" value="1"/>
</dbReference>
<evidence type="ECO:0000313" key="3">
    <source>
        <dbReference type="Proteomes" id="UP000437065"/>
    </source>
</evidence>
<protein>
    <recommendedName>
        <fullName evidence="1">Halobacterial output domain-containing protein</fullName>
    </recommendedName>
</protein>
<dbReference type="InterPro" id="IPR040624">
    <property type="entry name" value="HalOD1"/>
</dbReference>
<dbReference type="EMBL" id="WUUS01000002">
    <property type="protein sequence ID" value="MXR40643.1"/>
    <property type="molecule type" value="Genomic_DNA"/>
</dbReference>
<reference evidence="2 3" key="1">
    <citation type="submission" date="2019-12" db="EMBL/GenBank/DDBJ databases">
        <title>Isolation and characterization of three novel carbon monoxide-oxidizing members of Halobacteria from salione crusts and soils.</title>
        <authorList>
            <person name="Myers M.R."/>
            <person name="King G.M."/>
        </authorList>
    </citation>
    <scope>NUCLEOTIDE SEQUENCE [LARGE SCALE GENOMIC DNA]</scope>
    <source>
        <strain evidence="2 3">WSA2</strain>
    </source>
</reference>
<dbReference type="Proteomes" id="UP000437065">
    <property type="component" value="Unassembled WGS sequence"/>
</dbReference>
<feature type="domain" description="Halobacterial output" evidence="1">
    <location>
        <begin position="13"/>
        <end position="77"/>
    </location>
</feature>
<accession>A0A6B0SVJ4</accession>
<organism evidence="2 3">
    <name type="scientific">Halobaculum saliterrae</name>
    <dbReference type="NCBI Taxonomy" id="2073113"/>
    <lineage>
        <taxon>Archaea</taxon>
        <taxon>Methanobacteriati</taxon>
        <taxon>Methanobacteriota</taxon>
        <taxon>Stenosarchaea group</taxon>
        <taxon>Halobacteria</taxon>
        <taxon>Halobacteriales</taxon>
        <taxon>Haloferacaceae</taxon>
        <taxon>Halobaculum</taxon>
    </lineage>
</organism>
<evidence type="ECO:0000313" key="2">
    <source>
        <dbReference type="EMBL" id="MXR40643.1"/>
    </source>
</evidence>
<comment type="caution">
    <text evidence="2">The sequence shown here is derived from an EMBL/GenBank/DDBJ whole genome shotgun (WGS) entry which is preliminary data.</text>
</comment>
<gene>
    <name evidence="2" type="ORF">GRX01_04680</name>
</gene>
<evidence type="ECO:0000259" key="1">
    <source>
        <dbReference type="Pfam" id="PF18545"/>
    </source>
</evidence>
<keyword evidence="3" id="KW-1185">Reference proteome</keyword>